<dbReference type="PANTHER" id="PTHR33365">
    <property type="entry name" value="YALI0B05434P"/>
    <property type="match status" value="1"/>
</dbReference>
<dbReference type="Proteomes" id="UP000286045">
    <property type="component" value="Unassembled WGS sequence"/>
</dbReference>
<accession>A0A439D7B1</accession>
<name>A0A439D7B1_9PEZI</name>
<dbReference type="GO" id="GO:0043386">
    <property type="term" value="P:mycotoxin biosynthetic process"/>
    <property type="evidence" value="ECO:0007669"/>
    <property type="project" value="InterPro"/>
</dbReference>
<evidence type="ECO:0000313" key="3">
    <source>
        <dbReference type="EMBL" id="RWA10280.1"/>
    </source>
</evidence>
<evidence type="ECO:0000256" key="2">
    <source>
        <dbReference type="SAM" id="Phobius"/>
    </source>
</evidence>
<dbReference type="InterPro" id="IPR021765">
    <property type="entry name" value="UstYa-like"/>
</dbReference>
<gene>
    <name evidence="3" type="ORF">EKO27_g4819</name>
</gene>
<keyword evidence="2" id="KW-1133">Transmembrane helix</keyword>
<comment type="similarity">
    <text evidence="1">Belongs to the ustYa family.</text>
</comment>
<evidence type="ECO:0000313" key="4">
    <source>
        <dbReference type="Proteomes" id="UP000286045"/>
    </source>
</evidence>
<keyword evidence="4" id="KW-1185">Reference proteome</keyword>
<proteinExistence type="inferred from homology"/>
<keyword evidence="2" id="KW-0472">Membrane</keyword>
<keyword evidence="2" id="KW-0812">Transmembrane</keyword>
<dbReference type="Pfam" id="PF11807">
    <property type="entry name" value="UstYa"/>
    <property type="match status" value="1"/>
</dbReference>
<sequence>MAKFINYTPVSQNVLDDVTEKDVFLSNQPTRLPSPWKLVAFLLGATLAGSVCANVFFVYRQFITPWVLLKELPTQFAGLRRNIPTEILSKSDFDSMNRTVQELAWSHVDMEPWNGFLALDEGYVQAQGLPHSQRWPWDLSRGVYIMTSSHELHCVHVLRQSINEDYDGVSEEKRTWHYPHLMHCLNVLRESVVCNADDTPLYIGRLHKNAHEKSPRAGTGTVKMCRDWDRLLEWSRSRSACYRPVHWAEKGFSELDRYKSCPDGARPWEGVEVPTN</sequence>
<organism evidence="3 4">
    <name type="scientific">Xylaria grammica</name>
    <dbReference type="NCBI Taxonomy" id="363999"/>
    <lineage>
        <taxon>Eukaryota</taxon>
        <taxon>Fungi</taxon>
        <taxon>Dikarya</taxon>
        <taxon>Ascomycota</taxon>
        <taxon>Pezizomycotina</taxon>
        <taxon>Sordariomycetes</taxon>
        <taxon>Xylariomycetidae</taxon>
        <taxon>Xylariales</taxon>
        <taxon>Xylariaceae</taxon>
        <taxon>Xylaria</taxon>
    </lineage>
</organism>
<reference evidence="3 4" key="1">
    <citation type="submission" date="2018-12" db="EMBL/GenBank/DDBJ databases">
        <title>Draft genome sequence of Xylaria grammica IHI A82.</title>
        <authorList>
            <person name="Buettner E."/>
            <person name="Kellner H."/>
        </authorList>
    </citation>
    <scope>NUCLEOTIDE SEQUENCE [LARGE SCALE GENOMIC DNA]</scope>
    <source>
        <strain evidence="3 4">IHI A82</strain>
    </source>
</reference>
<protein>
    <submittedName>
        <fullName evidence="3">Uncharacterized protein</fullName>
    </submittedName>
</protein>
<dbReference type="AlphaFoldDB" id="A0A439D7B1"/>
<evidence type="ECO:0000256" key="1">
    <source>
        <dbReference type="ARBA" id="ARBA00035112"/>
    </source>
</evidence>
<comment type="caution">
    <text evidence="3">The sequence shown here is derived from an EMBL/GenBank/DDBJ whole genome shotgun (WGS) entry which is preliminary data.</text>
</comment>
<dbReference type="EMBL" id="RYZI01000120">
    <property type="protein sequence ID" value="RWA10280.1"/>
    <property type="molecule type" value="Genomic_DNA"/>
</dbReference>
<feature type="transmembrane region" description="Helical" evidence="2">
    <location>
        <begin position="38"/>
        <end position="59"/>
    </location>
</feature>
<dbReference type="PANTHER" id="PTHR33365:SF6">
    <property type="entry name" value="OXIDASE USTYA"/>
    <property type="match status" value="1"/>
</dbReference>